<dbReference type="Gene3D" id="1.10.10.10">
    <property type="entry name" value="Winged helix-like DNA-binding domain superfamily/Winged helix DNA-binding domain"/>
    <property type="match status" value="1"/>
</dbReference>
<reference evidence="3 4" key="1">
    <citation type="submission" date="2017-11" db="EMBL/GenBank/DDBJ databases">
        <authorList>
            <person name="Han C.G."/>
        </authorList>
    </citation>
    <scope>NUCLEOTIDE SEQUENCE [LARGE SCALE GENOMIC DNA]</scope>
    <source>
        <strain evidence="2 4">A5</strain>
        <strain evidence="1 3">A8</strain>
    </source>
</reference>
<dbReference type="AlphaFoldDB" id="A0A2N4Z5R4"/>
<dbReference type="InterPro" id="IPR036388">
    <property type="entry name" value="WH-like_DNA-bd_sf"/>
</dbReference>
<evidence type="ECO:0000313" key="2">
    <source>
        <dbReference type="EMBL" id="PLP39499.1"/>
    </source>
</evidence>
<dbReference type="PROSITE" id="PS00519">
    <property type="entry name" value="HTH_ASNC_1"/>
    <property type="match status" value="1"/>
</dbReference>
<comment type="caution">
    <text evidence="1">The sequence shown here is derived from an EMBL/GenBank/DDBJ whole genome shotgun (WGS) entry which is preliminary data.</text>
</comment>
<evidence type="ECO:0000313" key="3">
    <source>
        <dbReference type="Proteomes" id="UP000234412"/>
    </source>
</evidence>
<protein>
    <submittedName>
        <fullName evidence="1">ArsR family transcriptional regulator</fullName>
    </submittedName>
</protein>
<dbReference type="GeneID" id="93272376"/>
<accession>A0A2N4Z5R4</accession>
<proteinExistence type="predicted"/>
<dbReference type="Pfam" id="PF13412">
    <property type="entry name" value="HTH_24"/>
    <property type="match status" value="1"/>
</dbReference>
<sequence>MKVKLLELTENNDHPFGNVLGREVFKRLQRVVDSHPSCKAFEISLEGIIATDSSFPRESVIALAKQLCGEKYFFITDVSSVDLIDNWDYAATAKQQSLIVMLDKEVRIIGPEAKSSTKALLDVVLSRDGASTANVAKALNITVQNASTRLKKLVSEGLIMRSEVSSPTGGIEFIYTGPGISD</sequence>
<dbReference type="Proteomes" id="UP000234473">
    <property type="component" value="Unassembled WGS sequence"/>
</dbReference>
<gene>
    <name evidence="2" type="ORF">CWM98_29790</name>
    <name evidence="1" type="ORF">CWN47_06150</name>
</gene>
<name>A0A2N4Z5R4_KLEVA</name>
<dbReference type="SUPFAM" id="SSF46785">
    <property type="entry name" value="Winged helix' DNA-binding domain"/>
    <property type="match status" value="1"/>
</dbReference>
<evidence type="ECO:0000313" key="4">
    <source>
        <dbReference type="Proteomes" id="UP000234473"/>
    </source>
</evidence>
<dbReference type="RefSeq" id="WP_015875009.1">
    <property type="nucleotide sequence ID" value="NZ_BIJM01000001.1"/>
</dbReference>
<reference evidence="3 4" key="2">
    <citation type="submission" date="2018-01" db="EMBL/GenBank/DDBJ databases">
        <title>Genomic study of Klebsiella pneumoniae.</title>
        <authorList>
            <person name="Yang Y."/>
            <person name="Bicalho R."/>
        </authorList>
    </citation>
    <scope>NUCLEOTIDE SEQUENCE [LARGE SCALE GENOMIC DNA]</scope>
    <source>
        <strain evidence="2 4">A5</strain>
        <strain evidence="1 3">A8</strain>
    </source>
</reference>
<evidence type="ECO:0000313" key="1">
    <source>
        <dbReference type="EMBL" id="PLM96710.1"/>
    </source>
</evidence>
<dbReference type="InterPro" id="IPR019885">
    <property type="entry name" value="Tscrpt_reg_HTH_AsnC-type_CS"/>
</dbReference>
<dbReference type="Proteomes" id="UP000234412">
    <property type="component" value="Unassembled WGS sequence"/>
</dbReference>
<organism evidence="1 3">
    <name type="scientific">Klebsiella variicola</name>
    <dbReference type="NCBI Taxonomy" id="244366"/>
    <lineage>
        <taxon>Bacteria</taxon>
        <taxon>Pseudomonadati</taxon>
        <taxon>Pseudomonadota</taxon>
        <taxon>Gammaproteobacteria</taxon>
        <taxon>Enterobacterales</taxon>
        <taxon>Enterobacteriaceae</taxon>
        <taxon>Klebsiella/Raoultella group</taxon>
        <taxon>Klebsiella</taxon>
        <taxon>Klebsiella pneumoniae complex</taxon>
    </lineage>
</organism>
<dbReference type="KEGG" id="kvq:SP68_05970"/>
<dbReference type="EMBL" id="PIDP01000117">
    <property type="protein sequence ID" value="PLM96710.1"/>
    <property type="molecule type" value="Genomic_DNA"/>
</dbReference>
<dbReference type="InterPro" id="IPR036390">
    <property type="entry name" value="WH_DNA-bd_sf"/>
</dbReference>
<dbReference type="EMBL" id="PICB01002176">
    <property type="protein sequence ID" value="PLP39499.1"/>
    <property type="molecule type" value="Genomic_DNA"/>
</dbReference>